<comment type="similarity">
    <text evidence="2 6">Belongs to the zinc-containing alcohol dehydrogenase family.</text>
</comment>
<dbReference type="OrthoDB" id="2148442at2759"/>
<dbReference type="VEuPathDB" id="FungiDB:TREMEDRAFT_43291"/>
<dbReference type="Gene3D" id="3.90.180.10">
    <property type="entry name" value="Medium-chain alcohol dehydrogenases, catalytic domain"/>
    <property type="match status" value="1"/>
</dbReference>
<protein>
    <recommendedName>
        <fullName evidence="7">Enoyl reductase (ER) domain-containing protein</fullName>
    </recommendedName>
</protein>
<dbReference type="InterPro" id="IPR045306">
    <property type="entry name" value="SDH-like"/>
</dbReference>
<dbReference type="InterPro" id="IPR036291">
    <property type="entry name" value="NAD(P)-bd_dom_sf"/>
</dbReference>
<comment type="cofactor">
    <cofactor evidence="1 6">
        <name>Zn(2+)</name>
        <dbReference type="ChEBI" id="CHEBI:29105"/>
    </cofactor>
</comment>
<dbReference type="GO" id="GO:0003939">
    <property type="term" value="F:L-iditol 2-dehydrogenase (NAD+) activity"/>
    <property type="evidence" value="ECO:0007669"/>
    <property type="project" value="TreeGrafter"/>
</dbReference>
<dbReference type="PANTHER" id="PTHR43161:SF9">
    <property type="entry name" value="SORBITOL DEHYDROGENASE"/>
    <property type="match status" value="1"/>
</dbReference>
<dbReference type="SMART" id="SM00829">
    <property type="entry name" value="PKS_ER"/>
    <property type="match status" value="1"/>
</dbReference>
<reference evidence="8 9" key="1">
    <citation type="submission" date="2016-06" db="EMBL/GenBank/DDBJ databases">
        <title>Evolution of pathogenesis and genome organization in the Tremellales.</title>
        <authorList>
            <person name="Cuomo C."/>
            <person name="Litvintseva A."/>
            <person name="Heitman J."/>
            <person name="Chen Y."/>
            <person name="Sun S."/>
            <person name="Springer D."/>
            <person name="Dromer F."/>
            <person name="Young S."/>
            <person name="Zeng Q."/>
            <person name="Chapman S."/>
            <person name="Gujja S."/>
            <person name="Saif S."/>
            <person name="Birren B."/>
        </authorList>
    </citation>
    <scope>NUCLEOTIDE SEQUENCE [LARGE SCALE GENOMIC DNA]</scope>
    <source>
        <strain evidence="8 9">ATCC 28783</strain>
    </source>
</reference>
<evidence type="ECO:0000256" key="6">
    <source>
        <dbReference type="RuleBase" id="RU361277"/>
    </source>
</evidence>
<sequence length="383" mass="41087">MTKINELIFETRPLPSAPGPFERVIDKLLTFYPSLARNTRRTWLNDSVVVAPKMTGLCGSDMHVFLEGRAGESLFSDPLVLGHEAAGVVTQVGERVTSVKVGDRVALEPGEACLRCEFCKGGEYGQCGNFKFAAADGHDGTLQGFYTLPADIVYKLPPHVSLAEGALMEPLAVAVMAVHSVAKLGHNQNVAVFGTGPVGLLTLAVAKALGARRLLAIDINEDRLKFAASYLGAETHLAIPKNPGESMIDYSKRHGKAIQTIFGFGERGEGVDLVVECSGAEVCVQTGIWLVKRRGKCVQVGAGPAHNTIPMSIFVNKEVTLIGSLRYGPGCYPMAIDLVARGLIDLKPLHTHTFSFDEAPKAFETTKKQMGPDGKPSIKVMSE</sequence>
<proteinExistence type="inferred from homology"/>
<keyword evidence="3 6" id="KW-0479">Metal-binding</keyword>
<evidence type="ECO:0000313" key="9">
    <source>
        <dbReference type="Proteomes" id="UP000289152"/>
    </source>
</evidence>
<dbReference type="EMBL" id="SDIL01000114">
    <property type="protein sequence ID" value="RXK35961.1"/>
    <property type="molecule type" value="Genomic_DNA"/>
</dbReference>
<keyword evidence="4 6" id="KW-0862">Zinc</keyword>
<evidence type="ECO:0000256" key="5">
    <source>
        <dbReference type="ARBA" id="ARBA00023002"/>
    </source>
</evidence>
<dbReference type="SUPFAM" id="SSF50129">
    <property type="entry name" value="GroES-like"/>
    <property type="match status" value="1"/>
</dbReference>
<dbReference type="SUPFAM" id="SSF51735">
    <property type="entry name" value="NAD(P)-binding Rossmann-fold domains"/>
    <property type="match status" value="1"/>
</dbReference>
<evidence type="ECO:0000256" key="4">
    <source>
        <dbReference type="ARBA" id="ARBA00022833"/>
    </source>
</evidence>
<feature type="domain" description="Enoyl reductase (ER)" evidence="7">
    <location>
        <begin position="23"/>
        <end position="370"/>
    </location>
</feature>
<dbReference type="InParanoid" id="A0A4Q1BG13"/>
<organism evidence="8 9">
    <name type="scientific">Tremella mesenterica</name>
    <name type="common">Jelly fungus</name>
    <dbReference type="NCBI Taxonomy" id="5217"/>
    <lineage>
        <taxon>Eukaryota</taxon>
        <taxon>Fungi</taxon>
        <taxon>Dikarya</taxon>
        <taxon>Basidiomycota</taxon>
        <taxon>Agaricomycotina</taxon>
        <taxon>Tremellomycetes</taxon>
        <taxon>Tremellales</taxon>
        <taxon>Tremellaceae</taxon>
        <taxon>Tremella</taxon>
    </lineage>
</organism>
<dbReference type="GO" id="GO:0006062">
    <property type="term" value="P:sorbitol catabolic process"/>
    <property type="evidence" value="ECO:0007669"/>
    <property type="project" value="TreeGrafter"/>
</dbReference>
<dbReference type="Proteomes" id="UP000289152">
    <property type="component" value="Unassembled WGS sequence"/>
</dbReference>
<dbReference type="AlphaFoldDB" id="A0A4Q1BG13"/>
<dbReference type="PANTHER" id="PTHR43161">
    <property type="entry name" value="SORBITOL DEHYDROGENASE"/>
    <property type="match status" value="1"/>
</dbReference>
<evidence type="ECO:0000256" key="2">
    <source>
        <dbReference type="ARBA" id="ARBA00008072"/>
    </source>
</evidence>
<evidence type="ECO:0000259" key="7">
    <source>
        <dbReference type="SMART" id="SM00829"/>
    </source>
</evidence>
<dbReference type="InterPro" id="IPR002328">
    <property type="entry name" value="ADH_Zn_CS"/>
</dbReference>
<comment type="caution">
    <text evidence="8">The sequence shown here is derived from an EMBL/GenBank/DDBJ whole genome shotgun (WGS) entry which is preliminary data.</text>
</comment>
<dbReference type="InterPro" id="IPR011032">
    <property type="entry name" value="GroES-like_sf"/>
</dbReference>
<keyword evidence="9" id="KW-1185">Reference proteome</keyword>
<dbReference type="GO" id="GO:0008270">
    <property type="term" value="F:zinc ion binding"/>
    <property type="evidence" value="ECO:0007669"/>
    <property type="project" value="InterPro"/>
</dbReference>
<dbReference type="InterPro" id="IPR020843">
    <property type="entry name" value="ER"/>
</dbReference>
<accession>A0A4Q1BG13</accession>
<keyword evidence="5" id="KW-0560">Oxidoreductase</keyword>
<evidence type="ECO:0000256" key="3">
    <source>
        <dbReference type="ARBA" id="ARBA00022723"/>
    </source>
</evidence>
<evidence type="ECO:0000313" key="8">
    <source>
        <dbReference type="EMBL" id="RXK35961.1"/>
    </source>
</evidence>
<gene>
    <name evidence="8" type="ORF">M231_06784</name>
</gene>
<name>A0A4Q1BG13_TREME</name>
<dbReference type="STRING" id="5217.A0A4Q1BG13"/>
<dbReference type="InterPro" id="IPR013154">
    <property type="entry name" value="ADH-like_N"/>
</dbReference>
<dbReference type="Pfam" id="PF00107">
    <property type="entry name" value="ADH_zinc_N"/>
    <property type="match status" value="1"/>
</dbReference>
<evidence type="ECO:0000256" key="1">
    <source>
        <dbReference type="ARBA" id="ARBA00001947"/>
    </source>
</evidence>
<dbReference type="CDD" id="cd05285">
    <property type="entry name" value="sorbitol_DH"/>
    <property type="match status" value="1"/>
</dbReference>
<dbReference type="PROSITE" id="PS00059">
    <property type="entry name" value="ADH_ZINC"/>
    <property type="match status" value="1"/>
</dbReference>
<dbReference type="Pfam" id="PF08240">
    <property type="entry name" value="ADH_N"/>
    <property type="match status" value="1"/>
</dbReference>
<dbReference type="InterPro" id="IPR013149">
    <property type="entry name" value="ADH-like_C"/>
</dbReference>
<dbReference type="Gene3D" id="3.40.50.720">
    <property type="entry name" value="NAD(P)-binding Rossmann-like Domain"/>
    <property type="match status" value="1"/>
</dbReference>